<evidence type="ECO:0000313" key="2">
    <source>
        <dbReference type="Proteomes" id="UP000019380"/>
    </source>
</evidence>
<comment type="caution">
    <text evidence="1">The sequence shown here is derived from an EMBL/GenBank/DDBJ whole genome shotgun (WGS) entry which is preliminary data.</text>
</comment>
<dbReference type="AlphaFoldDB" id="W6PIC2"/>
<evidence type="ECO:0000313" key="1">
    <source>
        <dbReference type="EMBL" id="CDM07682.1"/>
    </source>
</evidence>
<protein>
    <submittedName>
        <fullName evidence="1">Uncharacterized protein</fullName>
    </submittedName>
</protein>
<accession>W6PIC2</accession>
<name>W6PIC2_9BACE</name>
<organism evidence="1 2">
    <name type="scientific">Bacteroides xylanisolvens SD CC 1b</name>
    <dbReference type="NCBI Taxonomy" id="702447"/>
    <lineage>
        <taxon>Bacteria</taxon>
        <taxon>Pseudomonadati</taxon>
        <taxon>Bacteroidota</taxon>
        <taxon>Bacteroidia</taxon>
        <taxon>Bacteroidales</taxon>
        <taxon>Bacteroidaceae</taxon>
        <taxon>Bacteroides</taxon>
    </lineage>
</organism>
<proteinExistence type="predicted"/>
<sequence>MNVFLAYSIKIKKGWPIQKVFYPTNGTFFLQVEGGITQL</sequence>
<dbReference type="Proteomes" id="UP000019380">
    <property type="component" value="Unassembled WGS sequence"/>
</dbReference>
<reference evidence="1 2" key="1">
    <citation type="submission" date="2013-12" db="EMBL/GenBank/DDBJ databases">
        <title>Improved hybrid genome assemblies of Bacteroides xylanisolvens SD CC 1b and Bacteroides xylanisolvens SD CC 2a using Illumina and 454 Sequencing.</title>
        <authorList>
            <person name="Ramaraj T."/>
            <person name="Sundararajan A."/>
            <person name="Mudge J."/>
            <person name="Schilkey F.D."/>
            <person name="Delvecchio V."/>
            <person name="Donlon M."/>
            <person name="Ziemer C."/>
        </authorList>
    </citation>
    <scope>NUCLEOTIDE SEQUENCE [LARGE SCALE GENOMIC DNA]</scope>
</reference>
<dbReference type="EMBL" id="CBXG010000056">
    <property type="protein sequence ID" value="CDM07682.1"/>
    <property type="molecule type" value="Genomic_DNA"/>
</dbReference>
<gene>
    <name evidence="1" type="ORF">BN890_53100</name>
</gene>